<evidence type="ECO:0000256" key="4">
    <source>
        <dbReference type="ARBA" id="ARBA00022448"/>
    </source>
</evidence>
<keyword evidence="7" id="KW-0732">Signal</keyword>
<evidence type="ECO:0000256" key="3">
    <source>
        <dbReference type="ARBA" id="ARBA00016584"/>
    </source>
</evidence>
<keyword evidence="9" id="KW-0106">Calcium</keyword>
<protein>
    <recommendedName>
        <fullName evidence="3">Store-operated calcium entry-associated regulatory factor</fullName>
    </recommendedName>
    <alternativeName>
        <fullName evidence="13">Transmembrane protein 66</fullName>
    </alternativeName>
</protein>
<comment type="subcellular location">
    <subcellularLocation>
        <location evidence="1">Endoplasmic reticulum membrane</location>
        <topology evidence="1">Single-pass type I membrane protein</topology>
    </subcellularLocation>
</comment>
<feature type="transmembrane region" description="Helical" evidence="14">
    <location>
        <begin position="119"/>
        <end position="139"/>
    </location>
</feature>
<reference evidence="15 16" key="1">
    <citation type="journal article" date="2015" name="Genome Biol. Evol.">
        <title>Phylogenomic analyses indicate that early fungi evolved digesting cell walls of algal ancestors of land plants.</title>
        <authorList>
            <person name="Chang Y."/>
            <person name="Wang S."/>
            <person name="Sekimoto S."/>
            <person name="Aerts A.L."/>
            <person name="Choi C."/>
            <person name="Clum A."/>
            <person name="LaButti K.M."/>
            <person name="Lindquist E.A."/>
            <person name="Yee Ngan C."/>
            <person name="Ohm R.A."/>
            <person name="Salamov A.A."/>
            <person name="Grigoriev I.V."/>
            <person name="Spatafora J.W."/>
            <person name="Berbee M.L."/>
        </authorList>
    </citation>
    <scope>NUCLEOTIDE SEQUENCE [LARGE SCALE GENOMIC DNA]</scope>
    <source>
        <strain evidence="15 16">NRRL 28638</strain>
    </source>
</reference>
<keyword evidence="8" id="KW-0256">Endoplasmic reticulum</keyword>
<keyword evidence="10 14" id="KW-1133">Transmembrane helix</keyword>
<evidence type="ECO:0000256" key="6">
    <source>
        <dbReference type="ARBA" id="ARBA00022692"/>
    </source>
</evidence>
<keyword evidence="11" id="KW-0406">Ion transport</keyword>
<comment type="similarity">
    <text evidence="2">Belongs to the SARAF family.</text>
</comment>
<dbReference type="GO" id="GO:0005789">
    <property type="term" value="C:endoplasmic reticulum membrane"/>
    <property type="evidence" value="ECO:0007669"/>
    <property type="project" value="UniProtKB-SubCell"/>
</dbReference>
<keyword evidence="16" id="KW-1185">Reference proteome</keyword>
<keyword evidence="4" id="KW-0813">Transport</keyword>
<evidence type="ECO:0000256" key="7">
    <source>
        <dbReference type="ARBA" id="ARBA00022729"/>
    </source>
</evidence>
<dbReference type="InterPro" id="IPR009567">
    <property type="entry name" value="SARAF"/>
</dbReference>
<evidence type="ECO:0000256" key="12">
    <source>
        <dbReference type="ARBA" id="ARBA00023136"/>
    </source>
</evidence>
<dbReference type="GO" id="GO:0006816">
    <property type="term" value="P:calcium ion transport"/>
    <property type="evidence" value="ECO:0007669"/>
    <property type="project" value="UniProtKB-KW"/>
</dbReference>
<evidence type="ECO:0000313" key="16">
    <source>
        <dbReference type="Proteomes" id="UP000070444"/>
    </source>
</evidence>
<dbReference type="EMBL" id="KQ964421">
    <property type="protein sequence ID" value="KXN74653.1"/>
    <property type="molecule type" value="Genomic_DNA"/>
</dbReference>
<dbReference type="OrthoDB" id="20303at2759"/>
<organism evidence="15 16">
    <name type="scientific">Conidiobolus coronatus (strain ATCC 28846 / CBS 209.66 / NRRL 28638)</name>
    <name type="common">Delacroixia coronata</name>
    <dbReference type="NCBI Taxonomy" id="796925"/>
    <lineage>
        <taxon>Eukaryota</taxon>
        <taxon>Fungi</taxon>
        <taxon>Fungi incertae sedis</taxon>
        <taxon>Zoopagomycota</taxon>
        <taxon>Entomophthoromycotina</taxon>
        <taxon>Entomophthoromycetes</taxon>
        <taxon>Entomophthorales</taxon>
        <taxon>Ancylistaceae</taxon>
        <taxon>Conidiobolus</taxon>
    </lineage>
</organism>
<evidence type="ECO:0000256" key="1">
    <source>
        <dbReference type="ARBA" id="ARBA00004115"/>
    </source>
</evidence>
<dbReference type="PANTHER" id="PTHR15929:SF0">
    <property type="entry name" value="STORE-OPERATED CALCIUM ENTRY-ASSOCIATED REGULATORY FACTOR"/>
    <property type="match status" value="1"/>
</dbReference>
<evidence type="ECO:0000256" key="13">
    <source>
        <dbReference type="ARBA" id="ARBA00031116"/>
    </source>
</evidence>
<gene>
    <name evidence="15" type="ORF">CONCODRAFT_34416</name>
</gene>
<evidence type="ECO:0000256" key="5">
    <source>
        <dbReference type="ARBA" id="ARBA00022568"/>
    </source>
</evidence>
<dbReference type="Pfam" id="PF06682">
    <property type="entry name" value="SARAF"/>
    <property type="match status" value="1"/>
</dbReference>
<evidence type="ECO:0000256" key="8">
    <source>
        <dbReference type="ARBA" id="ARBA00022824"/>
    </source>
</evidence>
<name>A0A137PI27_CONC2</name>
<keyword evidence="5" id="KW-0109">Calcium transport</keyword>
<keyword evidence="6 14" id="KW-0812">Transmembrane</keyword>
<evidence type="ECO:0000256" key="2">
    <source>
        <dbReference type="ARBA" id="ARBA00006833"/>
    </source>
</evidence>
<dbReference type="AlphaFoldDB" id="A0A137PI27"/>
<dbReference type="PANTHER" id="PTHR15929">
    <property type="entry name" value="STORE-OPERATED CALCIUM ENTRY-ASSOCIATED REGULATORY FACTOR"/>
    <property type="match status" value="1"/>
</dbReference>
<dbReference type="GO" id="GO:2001256">
    <property type="term" value="P:regulation of store-operated calcium entry"/>
    <property type="evidence" value="ECO:0007669"/>
    <property type="project" value="InterPro"/>
</dbReference>
<dbReference type="STRING" id="796925.A0A137PI27"/>
<accession>A0A137PI27</accession>
<sequence>MRAQRILLNQIDQLEFKQGQRTTGRRLSPIQQLTCVGPLCKKNVIVCDNVNQSGSEPEWHCTAKLPDNLKLGQTRISCEGYDDSSDPFVLIGSCGLKYELKLKSDSSSKDKIPTDNSTIHPVFIVFFVTFILFIIYKIIKSSEWYNSAQSHDNQRNSYNGKYI</sequence>
<evidence type="ECO:0000256" key="11">
    <source>
        <dbReference type="ARBA" id="ARBA00023065"/>
    </source>
</evidence>
<evidence type="ECO:0000256" key="9">
    <source>
        <dbReference type="ARBA" id="ARBA00022837"/>
    </source>
</evidence>
<evidence type="ECO:0000256" key="10">
    <source>
        <dbReference type="ARBA" id="ARBA00022989"/>
    </source>
</evidence>
<evidence type="ECO:0000313" key="15">
    <source>
        <dbReference type="EMBL" id="KXN74653.1"/>
    </source>
</evidence>
<keyword evidence="12 14" id="KW-0472">Membrane</keyword>
<evidence type="ECO:0000256" key="14">
    <source>
        <dbReference type="SAM" id="Phobius"/>
    </source>
</evidence>
<dbReference type="Proteomes" id="UP000070444">
    <property type="component" value="Unassembled WGS sequence"/>
</dbReference>
<proteinExistence type="inferred from homology"/>